<dbReference type="PROSITE" id="PS50943">
    <property type="entry name" value="HTH_CROC1"/>
    <property type="match status" value="1"/>
</dbReference>
<dbReference type="InterPro" id="IPR010982">
    <property type="entry name" value="Lambda_DNA-bd_dom_sf"/>
</dbReference>
<dbReference type="InterPro" id="IPR014710">
    <property type="entry name" value="RmlC-like_jellyroll"/>
</dbReference>
<dbReference type="InterPro" id="IPR050807">
    <property type="entry name" value="TransReg_Diox_bact_type"/>
</dbReference>
<dbReference type="InterPro" id="IPR011051">
    <property type="entry name" value="RmlC_Cupin_sf"/>
</dbReference>
<name>A0A3R5YZR6_9BACT</name>
<accession>A0A3R5YZR6</accession>
<keyword evidence="1" id="KW-0238">DNA-binding</keyword>
<dbReference type="GO" id="GO:0003677">
    <property type="term" value="F:DNA binding"/>
    <property type="evidence" value="ECO:0007669"/>
    <property type="project" value="UniProtKB-KW"/>
</dbReference>
<dbReference type="Pfam" id="PF01381">
    <property type="entry name" value="HTH_3"/>
    <property type="match status" value="1"/>
</dbReference>
<evidence type="ECO:0000256" key="1">
    <source>
        <dbReference type="ARBA" id="ARBA00023125"/>
    </source>
</evidence>
<evidence type="ECO:0000313" key="3">
    <source>
        <dbReference type="EMBL" id="QAR33500.1"/>
    </source>
</evidence>
<evidence type="ECO:0000259" key="2">
    <source>
        <dbReference type="PROSITE" id="PS50943"/>
    </source>
</evidence>
<dbReference type="InterPro" id="IPR013096">
    <property type="entry name" value="Cupin_2"/>
</dbReference>
<dbReference type="Pfam" id="PF07883">
    <property type="entry name" value="Cupin_2"/>
    <property type="match status" value="1"/>
</dbReference>
<feature type="domain" description="HTH cro/C1-type" evidence="2">
    <location>
        <begin position="7"/>
        <end position="61"/>
    </location>
</feature>
<dbReference type="RefSeq" id="WP_128466786.1">
    <property type="nucleotide sequence ID" value="NZ_CP035108.1"/>
</dbReference>
<dbReference type="Gene3D" id="1.10.260.40">
    <property type="entry name" value="lambda repressor-like DNA-binding domains"/>
    <property type="match status" value="1"/>
</dbReference>
<dbReference type="SUPFAM" id="SSF47413">
    <property type="entry name" value="lambda repressor-like DNA-binding domains"/>
    <property type="match status" value="1"/>
</dbReference>
<dbReference type="KEGG" id="gtl:EP073_08820"/>
<gene>
    <name evidence="3" type="ORF">EP073_08820</name>
</gene>
<keyword evidence="4" id="KW-1185">Reference proteome</keyword>
<evidence type="ECO:0000313" key="4">
    <source>
        <dbReference type="Proteomes" id="UP000287502"/>
    </source>
</evidence>
<dbReference type="EMBL" id="CP035108">
    <property type="protein sequence ID" value="QAR33500.1"/>
    <property type="molecule type" value="Genomic_DNA"/>
</dbReference>
<proteinExistence type="predicted"/>
<reference evidence="3 4" key="1">
    <citation type="submission" date="2019-01" db="EMBL/GenBank/DDBJ databases">
        <title>Geovibrio thiophilus DSM 11263, complete genome.</title>
        <authorList>
            <person name="Spring S."/>
            <person name="Bunk B."/>
            <person name="Sproer C."/>
        </authorList>
    </citation>
    <scope>NUCLEOTIDE SEQUENCE [LARGE SCALE GENOMIC DNA]</scope>
    <source>
        <strain evidence="3 4">DSM 11263</strain>
    </source>
</reference>
<dbReference type="PANTHER" id="PTHR46797">
    <property type="entry name" value="HTH-TYPE TRANSCRIPTIONAL REGULATOR"/>
    <property type="match status" value="1"/>
</dbReference>
<dbReference type="SMART" id="SM00530">
    <property type="entry name" value="HTH_XRE"/>
    <property type="match status" value="1"/>
</dbReference>
<dbReference type="Gene3D" id="2.60.120.10">
    <property type="entry name" value="Jelly Rolls"/>
    <property type="match status" value="1"/>
</dbReference>
<dbReference type="Proteomes" id="UP000287502">
    <property type="component" value="Chromosome"/>
</dbReference>
<dbReference type="GO" id="GO:0005829">
    <property type="term" value="C:cytosol"/>
    <property type="evidence" value="ECO:0007669"/>
    <property type="project" value="TreeGrafter"/>
</dbReference>
<dbReference type="OrthoDB" id="9805356at2"/>
<protein>
    <submittedName>
        <fullName evidence="3">Cupin domain-containing protein</fullName>
    </submittedName>
</protein>
<dbReference type="AlphaFoldDB" id="A0A3R5YZR6"/>
<dbReference type="PANTHER" id="PTHR46797:SF1">
    <property type="entry name" value="METHYLPHOSPHONATE SYNTHASE"/>
    <property type="match status" value="1"/>
</dbReference>
<dbReference type="SUPFAM" id="SSF51182">
    <property type="entry name" value="RmlC-like cupins"/>
    <property type="match status" value="1"/>
</dbReference>
<dbReference type="CDD" id="cd02209">
    <property type="entry name" value="cupin_XRE_C"/>
    <property type="match status" value="1"/>
</dbReference>
<dbReference type="GO" id="GO:0003700">
    <property type="term" value="F:DNA-binding transcription factor activity"/>
    <property type="evidence" value="ECO:0007669"/>
    <property type="project" value="TreeGrafter"/>
</dbReference>
<dbReference type="CDD" id="cd00093">
    <property type="entry name" value="HTH_XRE"/>
    <property type="match status" value="1"/>
</dbReference>
<organism evidence="3 4">
    <name type="scientific">Geovibrio thiophilus</name>
    <dbReference type="NCBI Taxonomy" id="139438"/>
    <lineage>
        <taxon>Bacteria</taxon>
        <taxon>Pseudomonadati</taxon>
        <taxon>Deferribacterota</taxon>
        <taxon>Deferribacteres</taxon>
        <taxon>Deferribacterales</taxon>
        <taxon>Geovibrionaceae</taxon>
        <taxon>Geovibrio</taxon>
    </lineage>
</organism>
<sequence length="182" mass="20450">MDFGKKVKDLRHERKMSLRDMAKVSGCSISFLSQVERNLVSPTVASLRKISEALGVTITSFFDVAEGEKDSVVVRKNERVKLTSKASRVVYESLKPKGANSVLEPLYHILEKGAYSGNDYNLHVGEEFVYVLHGQVEITLDKKTMVLNAGDSAVYNSNIPHRWRNTYDGETVLLWVNTPPTF</sequence>
<dbReference type="InterPro" id="IPR001387">
    <property type="entry name" value="Cro/C1-type_HTH"/>
</dbReference>